<comment type="caution">
    <text evidence="1">The sequence shown here is derived from an EMBL/GenBank/DDBJ whole genome shotgun (WGS) entry which is preliminary data.</text>
</comment>
<feature type="non-terminal residue" evidence="1">
    <location>
        <position position="1"/>
    </location>
</feature>
<keyword evidence="2" id="KW-1185">Reference proteome</keyword>
<dbReference type="AlphaFoldDB" id="A0A9K3DEW3"/>
<name>A0A9K3DEW3_9EUKA</name>
<reference evidence="1 2" key="1">
    <citation type="journal article" date="2018" name="PLoS ONE">
        <title>The draft genome of Kipferlia bialata reveals reductive genome evolution in fornicate parasites.</title>
        <authorList>
            <person name="Tanifuji G."/>
            <person name="Takabayashi S."/>
            <person name="Kume K."/>
            <person name="Takagi M."/>
            <person name="Nakayama T."/>
            <person name="Kamikawa R."/>
            <person name="Inagaki Y."/>
            <person name="Hashimoto T."/>
        </authorList>
    </citation>
    <scope>NUCLEOTIDE SEQUENCE [LARGE SCALE GENOMIC DNA]</scope>
    <source>
        <strain evidence="1">NY0173</strain>
    </source>
</reference>
<organism evidence="1 2">
    <name type="scientific">Kipferlia bialata</name>
    <dbReference type="NCBI Taxonomy" id="797122"/>
    <lineage>
        <taxon>Eukaryota</taxon>
        <taxon>Metamonada</taxon>
        <taxon>Carpediemonas-like organisms</taxon>
        <taxon>Kipferlia</taxon>
    </lineage>
</organism>
<sequence>FEEVTAIAASPVGGPMEKGFLTTGHHQGVLANWCYMREEDTRGRGFPEDPSLVYPSYACWRLSSVHRFKERISAILPTSVDPRTQVVLSQDAHVF</sequence>
<feature type="non-terminal residue" evidence="1">
    <location>
        <position position="95"/>
    </location>
</feature>
<accession>A0A9K3DEW3</accession>
<dbReference type="Proteomes" id="UP000265618">
    <property type="component" value="Unassembled WGS sequence"/>
</dbReference>
<gene>
    <name evidence="1" type="ORF">KIPB_016673</name>
</gene>
<protein>
    <submittedName>
        <fullName evidence="1">Uncharacterized protein</fullName>
    </submittedName>
</protein>
<evidence type="ECO:0000313" key="2">
    <source>
        <dbReference type="Proteomes" id="UP000265618"/>
    </source>
</evidence>
<dbReference type="EMBL" id="BDIP01010407">
    <property type="protein sequence ID" value="GIQ92734.1"/>
    <property type="molecule type" value="Genomic_DNA"/>
</dbReference>
<evidence type="ECO:0000313" key="1">
    <source>
        <dbReference type="EMBL" id="GIQ92734.1"/>
    </source>
</evidence>
<proteinExistence type="predicted"/>